<gene>
    <name evidence="1" type="ORF">Cyrtocomes_00794</name>
</gene>
<proteinExistence type="predicted"/>
<dbReference type="RefSeq" id="WP_322497882.1">
    <property type="nucleotide sequence ID" value="NZ_JARGYT010000046.1"/>
</dbReference>
<sequence>MKSSEYEGYDVECNKLEVALQNNQPGAMQEALSKINNKERICEVLNSKQFFASSY</sequence>
<keyword evidence="2" id="KW-1185">Reference proteome</keyword>
<dbReference type="Proteomes" id="UP001293791">
    <property type="component" value="Unassembled WGS sequence"/>
</dbReference>
<dbReference type="EMBL" id="JARGYT010000046">
    <property type="protein sequence ID" value="MDZ5762414.1"/>
    <property type="molecule type" value="Genomic_DNA"/>
</dbReference>
<evidence type="ECO:0000313" key="1">
    <source>
        <dbReference type="EMBL" id="MDZ5762414.1"/>
    </source>
</evidence>
<name>A0ABU5L9A8_9RICK</name>
<accession>A0ABU5L9A8</accession>
<evidence type="ECO:0000313" key="2">
    <source>
        <dbReference type="Proteomes" id="UP001293791"/>
    </source>
</evidence>
<comment type="caution">
    <text evidence="1">The sequence shown here is derived from an EMBL/GenBank/DDBJ whole genome shotgun (WGS) entry which is preliminary data.</text>
</comment>
<protein>
    <submittedName>
        <fullName evidence="1">Uncharacterized protein</fullName>
    </submittedName>
</protein>
<organism evidence="1 2">
    <name type="scientific">Candidatus Cyrtobacter comes</name>
    <dbReference type="NCBI Taxonomy" id="675776"/>
    <lineage>
        <taxon>Bacteria</taxon>
        <taxon>Pseudomonadati</taxon>
        <taxon>Pseudomonadota</taxon>
        <taxon>Alphaproteobacteria</taxon>
        <taxon>Rickettsiales</taxon>
        <taxon>Candidatus Midichloriaceae</taxon>
        <taxon>Candidatus Cyrtobacter</taxon>
    </lineage>
</organism>
<reference evidence="1 2" key="1">
    <citation type="submission" date="2023-02" db="EMBL/GenBank/DDBJ databases">
        <title>Host association and intracellularity evolved multiple times independently in the Rickettsiales.</title>
        <authorList>
            <person name="Castelli M."/>
            <person name="Nardi T."/>
            <person name="Gammuto L."/>
            <person name="Bellinzona G."/>
            <person name="Sabaneyeva E."/>
            <person name="Potekhin A."/>
            <person name="Serra V."/>
            <person name="Petroni G."/>
            <person name="Sassera D."/>
        </authorList>
    </citation>
    <scope>NUCLEOTIDE SEQUENCE [LARGE SCALE GENOMIC DNA]</scope>
    <source>
        <strain evidence="1 2">BOD18</strain>
    </source>
</reference>